<sequence>MASTLIGERETAQAARKVLNDSIVWDTHAGVACRPTLDLSFLSRWRDGGATFIGLNVGWDALPWQESLRCAAHYRRWLELHSDDYVIVDRFADVERAKRESKLAVALDLEGANALDQNIEMIGAYHRLGVRQMNLAYNKNNAFAGGCTDVDIPLTRLGREAIAEMNRVGMLVDCTHTGYRSSMDIMEISKTPVIFTHSNPRALWDHERNLRDDQMKACARTGGVVGINGVSKFMAVDEDCTPETIIDHIDYVANLVGIDHVGLGLDAVLDPDEMPNLVKEFPSVWPESEADQWGYSSWRFILPEQLPDIAEGLLLRQYSDTDVKKIMGQNFARVAAAVWI</sequence>
<gene>
    <name evidence="1" type="ORF">H0241_19300</name>
</gene>
<accession>A0A838B888</accession>
<dbReference type="Gene3D" id="3.20.20.140">
    <property type="entry name" value="Metal-dependent hydrolases"/>
    <property type="match status" value="1"/>
</dbReference>
<name>A0A838B888_9HYPH</name>
<dbReference type="InterPro" id="IPR008257">
    <property type="entry name" value="Pept_M19"/>
</dbReference>
<comment type="caution">
    <text evidence="1">The sequence shown here is derived from an EMBL/GenBank/DDBJ whole genome shotgun (WGS) entry which is preliminary data.</text>
</comment>
<organism evidence="1 2">
    <name type="scientific">Mesorhizobium neociceri</name>
    <dbReference type="NCBI Taxonomy" id="1307853"/>
    <lineage>
        <taxon>Bacteria</taxon>
        <taxon>Pseudomonadati</taxon>
        <taxon>Pseudomonadota</taxon>
        <taxon>Alphaproteobacteria</taxon>
        <taxon>Hyphomicrobiales</taxon>
        <taxon>Phyllobacteriaceae</taxon>
        <taxon>Mesorhizobium</taxon>
    </lineage>
</organism>
<protein>
    <submittedName>
        <fullName evidence="1">Membrane dipeptidase</fullName>
    </submittedName>
</protein>
<evidence type="ECO:0000313" key="2">
    <source>
        <dbReference type="Proteomes" id="UP000558284"/>
    </source>
</evidence>
<dbReference type="Proteomes" id="UP000558284">
    <property type="component" value="Unassembled WGS sequence"/>
</dbReference>
<reference evidence="1 2" key="1">
    <citation type="submission" date="2020-07" db="EMBL/GenBank/DDBJ databases">
        <title>Definition of the novel symbiovar canariense within Mesorhizobium novociceri, a new species of genus Mesorhizobium nodulating Cicer canariense in the Caldera de Taburiente National Park (La Palma, Canary Islands).</title>
        <authorList>
            <person name="Leon-Barrios M."/>
            <person name="Perez-Yepez J."/>
            <person name="Flores-Felix J.D."/>
            <person name="Ramirez-Baena M.H."/>
            <person name="Pulido-Suarez L."/>
            <person name="Igual J.M."/>
            <person name="Velazquez E."/>
            <person name="Peix A."/>
        </authorList>
    </citation>
    <scope>NUCLEOTIDE SEQUENCE [LARGE SCALE GENOMIC DNA]</scope>
    <source>
        <strain evidence="1 2">CCANP35</strain>
    </source>
</reference>
<dbReference type="RefSeq" id="WP_181059203.1">
    <property type="nucleotide sequence ID" value="NZ_JACDTY010000009.1"/>
</dbReference>
<dbReference type="SUPFAM" id="SSF51556">
    <property type="entry name" value="Metallo-dependent hydrolases"/>
    <property type="match status" value="1"/>
</dbReference>
<dbReference type="Pfam" id="PF01244">
    <property type="entry name" value="Peptidase_M19"/>
    <property type="match status" value="1"/>
</dbReference>
<dbReference type="PANTHER" id="PTHR10443">
    <property type="entry name" value="MICROSOMAL DIPEPTIDASE"/>
    <property type="match status" value="1"/>
</dbReference>
<dbReference type="AlphaFoldDB" id="A0A838B888"/>
<proteinExistence type="predicted"/>
<evidence type="ECO:0000313" key="1">
    <source>
        <dbReference type="EMBL" id="MBA1142393.1"/>
    </source>
</evidence>
<dbReference type="PROSITE" id="PS51365">
    <property type="entry name" value="RENAL_DIPEPTIDASE_2"/>
    <property type="match status" value="1"/>
</dbReference>
<dbReference type="GO" id="GO:0006508">
    <property type="term" value="P:proteolysis"/>
    <property type="evidence" value="ECO:0007669"/>
    <property type="project" value="InterPro"/>
</dbReference>
<dbReference type="PANTHER" id="PTHR10443:SF12">
    <property type="entry name" value="DIPEPTIDASE"/>
    <property type="match status" value="1"/>
</dbReference>
<dbReference type="InterPro" id="IPR032466">
    <property type="entry name" value="Metal_Hydrolase"/>
</dbReference>
<dbReference type="GO" id="GO:0070573">
    <property type="term" value="F:metallodipeptidase activity"/>
    <property type="evidence" value="ECO:0007669"/>
    <property type="project" value="InterPro"/>
</dbReference>
<keyword evidence="2" id="KW-1185">Reference proteome</keyword>
<dbReference type="EMBL" id="JACDTY010000009">
    <property type="protein sequence ID" value="MBA1142393.1"/>
    <property type="molecule type" value="Genomic_DNA"/>
</dbReference>